<evidence type="ECO:0000256" key="1">
    <source>
        <dbReference type="SAM" id="Coils"/>
    </source>
</evidence>
<dbReference type="EMBL" id="CP002602">
    <property type="protein sequence ID" value="AEA65702.1"/>
    <property type="molecule type" value="Genomic_DNA"/>
</dbReference>
<gene>
    <name evidence="2" type="ordered locus">bgla_2p1100</name>
</gene>
<reference evidence="2 3" key="1">
    <citation type="journal article" date="2011" name="J. Bacteriol.">
        <title>Complete genome sequence of Burkholderia gladioli BSR3.</title>
        <authorList>
            <person name="Seo Y.S."/>
            <person name="Lim J."/>
            <person name="Choi B.S."/>
            <person name="Kim H."/>
            <person name="Goo E."/>
            <person name="Lee B."/>
            <person name="Lim J.S."/>
            <person name="Choi I.Y."/>
            <person name="Moon J.S."/>
            <person name="Kim J."/>
            <person name="Hwang I."/>
        </authorList>
    </citation>
    <scope>NUCLEOTIDE SEQUENCE [LARGE SCALE GENOMIC DNA]</scope>
    <source>
        <strain evidence="2 3">BSR3</strain>
        <plasmid evidence="2">bgla_2p</plasmid>
    </source>
</reference>
<name>F2LS43_BURGS</name>
<dbReference type="KEGG" id="bgd:bgla_2p1100"/>
<dbReference type="AlphaFoldDB" id="F2LS43"/>
<evidence type="ECO:0000313" key="3">
    <source>
        <dbReference type="Proteomes" id="UP000008316"/>
    </source>
</evidence>
<keyword evidence="2" id="KW-0614">Plasmid</keyword>
<feature type="coiled-coil region" evidence="1">
    <location>
        <begin position="45"/>
        <end position="79"/>
    </location>
</feature>
<organism evidence="2 3">
    <name type="scientific">Burkholderia gladioli (strain BSR3)</name>
    <dbReference type="NCBI Taxonomy" id="999541"/>
    <lineage>
        <taxon>Bacteria</taxon>
        <taxon>Pseudomonadati</taxon>
        <taxon>Pseudomonadota</taxon>
        <taxon>Betaproteobacteria</taxon>
        <taxon>Burkholderiales</taxon>
        <taxon>Burkholderiaceae</taxon>
        <taxon>Burkholderia</taxon>
    </lineage>
</organism>
<proteinExistence type="predicted"/>
<keyword evidence="3" id="KW-1185">Reference proteome</keyword>
<dbReference type="Proteomes" id="UP000008316">
    <property type="component" value="Plasmid bgla_2p"/>
</dbReference>
<keyword evidence="1" id="KW-0175">Coiled coil</keyword>
<dbReference type="RefSeq" id="WP_013691837.1">
    <property type="nucleotide sequence ID" value="NC_015377.1"/>
</dbReference>
<protein>
    <submittedName>
        <fullName evidence="2">Uncharacterized protein</fullName>
    </submittedName>
</protein>
<dbReference type="HOGENOM" id="CLU_1060391_0_0_4"/>
<sequence length="263" mass="29266">MTTTDAPADYQSSVCPLWPNGASCHAQSSADMLAAGRFAQAEAYVKAWTDALDRAREDLARVQRQIADVVAELEALDAEVTQRPSQSITVYSRRQCLKLRLDSAYLKETTVLIRMRRLEALQEQQHDNRAMLPWQAAGLASPAMGVWQSLLNETRPEMLDGPTQLALAEELAELGLLFDAQDAFIAGTFDYTLGGGLSRMMRDFFFEEIAEPFVQNFLERRSLAAATVRQLVDRWSRERTFETGSAAAIARRMHPLGAPPKSA</sequence>
<dbReference type="eggNOG" id="ENOG503137H">
    <property type="taxonomic scope" value="Bacteria"/>
</dbReference>
<geneLocation type="plasmid" evidence="2 3">
    <name>bgla_2p</name>
</geneLocation>
<evidence type="ECO:0000313" key="2">
    <source>
        <dbReference type="EMBL" id="AEA65702.1"/>
    </source>
</evidence>
<accession>F2LS43</accession>